<keyword evidence="5" id="KW-1185">Reference proteome</keyword>
<dbReference type="Gene3D" id="1.10.510.10">
    <property type="entry name" value="Transferase(Phosphotransferase) domain 1"/>
    <property type="match status" value="1"/>
</dbReference>
<dbReference type="PANTHER" id="PTHR36369">
    <property type="entry name" value="TRANSMEMBRANE PROTEIN"/>
    <property type="match status" value="1"/>
</dbReference>
<feature type="compositionally biased region" description="Acidic residues" evidence="1">
    <location>
        <begin position="381"/>
        <end position="391"/>
    </location>
</feature>
<proteinExistence type="predicted"/>
<feature type="compositionally biased region" description="Basic and acidic residues" evidence="1">
    <location>
        <begin position="371"/>
        <end position="380"/>
    </location>
</feature>
<dbReference type="InterPro" id="IPR000719">
    <property type="entry name" value="Prot_kinase_dom"/>
</dbReference>
<feature type="transmembrane region" description="Helical" evidence="2">
    <location>
        <begin position="285"/>
        <end position="307"/>
    </location>
</feature>
<dbReference type="GO" id="GO:0005524">
    <property type="term" value="F:ATP binding"/>
    <property type="evidence" value="ECO:0007669"/>
    <property type="project" value="InterPro"/>
</dbReference>
<dbReference type="Proteomes" id="UP001085076">
    <property type="component" value="Miscellaneous, Linkage group lg02"/>
</dbReference>
<comment type="caution">
    <text evidence="4">The sequence shown here is derived from an EMBL/GenBank/DDBJ whole genome shotgun (WGS) entry which is preliminary data.</text>
</comment>
<dbReference type="PANTHER" id="PTHR36369:SF1">
    <property type="entry name" value="TRANSMEMBRANE PROTEIN"/>
    <property type="match status" value="1"/>
</dbReference>
<dbReference type="OrthoDB" id="28397at2759"/>
<accession>A0A9D5CX06</accession>
<organism evidence="4 5">
    <name type="scientific">Dioscorea zingiberensis</name>
    <dbReference type="NCBI Taxonomy" id="325984"/>
    <lineage>
        <taxon>Eukaryota</taxon>
        <taxon>Viridiplantae</taxon>
        <taxon>Streptophyta</taxon>
        <taxon>Embryophyta</taxon>
        <taxon>Tracheophyta</taxon>
        <taxon>Spermatophyta</taxon>
        <taxon>Magnoliopsida</taxon>
        <taxon>Liliopsida</taxon>
        <taxon>Dioscoreales</taxon>
        <taxon>Dioscoreaceae</taxon>
        <taxon>Dioscorea</taxon>
    </lineage>
</organism>
<evidence type="ECO:0000313" key="4">
    <source>
        <dbReference type="EMBL" id="KAJ0981086.1"/>
    </source>
</evidence>
<sequence length="447" mass="49982">MAIAPQEGLNFGEESPSGFRTIDSFDILRKIGEGSYGKPFTRIRNTVHCSPNQVLHEAAASRSSPLSYQPSSNILVNNLGILKLGDFGLSREFLQDRYADYTSHAGPLMFRAPEILFGATRYREEVDMWSVGCVFGSLLLGRPIFQGLTEADQLSRIFALCGIPDVNNWPEVVDLPLYDNLRPRWPLQRRISEVFRESEPEAVNLLDRMLSLNPSQRISANDALEHNYFKTPPLPADPRRSFYLPLITPHHSPHQSPNTPSPHLSIFLPKMDLLEIPLEALAFRYSAALAGSLWAWLAVLTAALGLWRIRSSSGSKPVSLPSDPYPKPAPKPIVPAAQAEPLLQPAQPPTPSSFHVEDVGTPNKARFTTYYRDESRHSDDDGVESEEEFDGELSYSDSGIGWDKLMPVRRRGDLGWYCYQDIAVLNGSVVRLWDGPVTTGRRRGWSD</sequence>
<evidence type="ECO:0000313" key="5">
    <source>
        <dbReference type="Proteomes" id="UP001085076"/>
    </source>
</evidence>
<dbReference type="Pfam" id="PF00069">
    <property type="entry name" value="Pkinase"/>
    <property type="match status" value="1"/>
</dbReference>
<dbReference type="AlphaFoldDB" id="A0A9D5CX06"/>
<keyword evidence="2" id="KW-0812">Transmembrane</keyword>
<dbReference type="EMBL" id="JAGGNH010000002">
    <property type="protein sequence ID" value="KAJ0981086.1"/>
    <property type="molecule type" value="Genomic_DNA"/>
</dbReference>
<reference evidence="4" key="1">
    <citation type="submission" date="2021-03" db="EMBL/GenBank/DDBJ databases">
        <authorList>
            <person name="Li Z."/>
            <person name="Yang C."/>
        </authorList>
    </citation>
    <scope>NUCLEOTIDE SEQUENCE</scope>
    <source>
        <strain evidence="4">Dzin_1.0</strain>
        <tissue evidence="4">Leaf</tissue>
    </source>
</reference>
<feature type="region of interest" description="Disordered" evidence="1">
    <location>
        <begin position="367"/>
        <end position="394"/>
    </location>
</feature>
<name>A0A9D5CX06_9LILI</name>
<dbReference type="SUPFAM" id="SSF56112">
    <property type="entry name" value="Protein kinase-like (PK-like)"/>
    <property type="match status" value="1"/>
</dbReference>
<dbReference type="GO" id="GO:0004672">
    <property type="term" value="F:protein kinase activity"/>
    <property type="evidence" value="ECO:0007669"/>
    <property type="project" value="InterPro"/>
</dbReference>
<feature type="domain" description="Protein kinase" evidence="3">
    <location>
        <begin position="1"/>
        <end position="229"/>
    </location>
</feature>
<dbReference type="PROSITE" id="PS50011">
    <property type="entry name" value="PROTEIN_KINASE_DOM"/>
    <property type="match status" value="1"/>
</dbReference>
<feature type="region of interest" description="Disordered" evidence="1">
    <location>
        <begin position="313"/>
        <end position="333"/>
    </location>
</feature>
<feature type="compositionally biased region" description="Low complexity" evidence="1">
    <location>
        <begin position="313"/>
        <end position="322"/>
    </location>
</feature>
<feature type="compositionally biased region" description="Pro residues" evidence="1">
    <location>
        <begin position="323"/>
        <end position="333"/>
    </location>
</feature>
<evidence type="ECO:0000259" key="3">
    <source>
        <dbReference type="PROSITE" id="PS50011"/>
    </source>
</evidence>
<keyword evidence="2" id="KW-1133">Transmembrane helix</keyword>
<gene>
    <name evidence="4" type="ORF">J5N97_009341</name>
</gene>
<dbReference type="InterPro" id="IPR011009">
    <property type="entry name" value="Kinase-like_dom_sf"/>
</dbReference>
<protein>
    <recommendedName>
        <fullName evidence="3">Protein kinase domain-containing protein</fullName>
    </recommendedName>
</protein>
<keyword evidence="2" id="KW-0472">Membrane</keyword>
<evidence type="ECO:0000256" key="1">
    <source>
        <dbReference type="SAM" id="MobiDB-lite"/>
    </source>
</evidence>
<evidence type="ECO:0000256" key="2">
    <source>
        <dbReference type="SAM" id="Phobius"/>
    </source>
</evidence>
<reference evidence="4" key="2">
    <citation type="journal article" date="2022" name="Hortic Res">
        <title>The genome of Dioscorea zingiberensis sheds light on the biosynthesis, origin and evolution of the medicinally important diosgenin saponins.</title>
        <authorList>
            <person name="Li Y."/>
            <person name="Tan C."/>
            <person name="Li Z."/>
            <person name="Guo J."/>
            <person name="Li S."/>
            <person name="Chen X."/>
            <person name="Wang C."/>
            <person name="Dai X."/>
            <person name="Yang H."/>
            <person name="Song W."/>
            <person name="Hou L."/>
            <person name="Xu J."/>
            <person name="Tong Z."/>
            <person name="Xu A."/>
            <person name="Yuan X."/>
            <person name="Wang W."/>
            <person name="Yang Q."/>
            <person name="Chen L."/>
            <person name="Sun Z."/>
            <person name="Wang K."/>
            <person name="Pan B."/>
            <person name="Chen J."/>
            <person name="Bao Y."/>
            <person name="Liu F."/>
            <person name="Qi X."/>
            <person name="Gang D.R."/>
            <person name="Wen J."/>
            <person name="Li J."/>
        </authorList>
    </citation>
    <scope>NUCLEOTIDE SEQUENCE</scope>
    <source>
        <strain evidence="4">Dzin_1.0</strain>
    </source>
</reference>
<dbReference type="SMART" id="SM00220">
    <property type="entry name" value="S_TKc"/>
    <property type="match status" value="1"/>
</dbReference>